<dbReference type="KEGG" id="pno:SNOG_05089"/>
<gene>
    <name evidence="1" type="ORF">SNOG_05089</name>
</gene>
<dbReference type="HOGENOM" id="CLU_3224795_0_0_1"/>
<evidence type="ECO:0000313" key="1">
    <source>
        <dbReference type="EMBL" id="EAT87480.1"/>
    </source>
</evidence>
<dbReference type="AlphaFoldDB" id="Q0UT25"/>
<dbReference type="EMBL" id="CH445331">
    <property type="protein sequence ID" value="EAT87480.1"/>
    <property type="molecule type" value="Genomic_DNA"/>
</dbReference>
<proteinExistence type="predicted"/>
<name>Q0UT25_PHANO</name>
<reference evidence="2" key="1">
    <citation type="journal article" date="2007" name="Plant Cell">
        <title>Dothideomycete-plant interactions illuminated by genome sequencing and EST analysis of the wheat pathogen Stagonospora nodorum.</title>
        <authorList>
            <person name="Hane J.K."/>
            <person name="Lowe R.G."/>
            <person name="Solomon P.S."/>
            <person name="Tan K.C."/>
            <person name="Schoch C.L."/>
            <person name="Spatafora J.W."/>
            <person name="Crous P.W."/>
            <person name="Kodira C."/>
            <person name="Birren B.W."/>
            <person name="Galagan J.E."/>
            <person name="Torriani S.F."/>
            <person name="McDonald B.A."/>
            <person name="Oliver R.P."/>
        </authorList>
    </citation>
    <scope>NUCLEOTIDE SEQUENCE [LARGE SCALE GENOMIC DNA]</scope>
    <source>
        <strain evidence="2">SN15 / ATCC MYA-4574 / FGSC 10173</strain>
    </source>
</reference>
<organism evidence="1 2">
    <name type="scientific">Phaeosphaeria nodorum (strain SN15 / ATCC MYA-4574 / FGSC 10173)</name>
    <name type="common">Glume blotch fungus</name>
    <name type="synonym">Parastagonospora nodorum</name>
    <dbReference type="NCBI Taxonomy" id="321614"/>
    <lineage>
        <taxon>Eukaryota</taxon>
        <taxon>Fungi</taxon>
        <taxon>Dikarya</taxon>
        <taxon>Ascomycota</taxon>
        <taxon>Pezizomycotina</taxon>
        <taxon>Dothideomycetes</taxon>
        <taxon>Pleosporomycetidae</taxon>
        <taxon>Pleosporales</taxon>
        <taxon>Pleosporineae</taxon>
        <taxon>Phaeosphaeriaceae</taxon>
        <taxon>Parastagonospora</taxon>
    </lineage>
</organism>
<dbReference type="GeneID" id="5972375"/>
<sequence>MEGLSQKHPKYLRLSAAARSPNAPCPQHACILMHASRPQPQVAR</sequence>
<protein>
    <submittedName>
        <fullName evidence="1">Uncharacterized protein</fullName>
    </submittedName>
</protein>
<accession>Q0UT25</accession>
<dbReference type="RefSeq" id="XP_001795500.1">
    <property type="nucleotide sequence ID" value="XM_001795448.1"/>
</dbReference>
<evidence type="ECO:0000313" key="2">
    <source>
        <dbReference type="Proteomes" id="UP000001055"/>
    </source>
</evidence>
<dbReference type="InParanoid" id="Q0UT25"/>
<dbReference type="Proteomes" id="UP000001055">
    <property type="component" value="Unassembled WGS sequence"/>
</dbReference>